<name>A0AAP0ERG7_9MAGN</name>
<sequence>MARCLEGLTTHHIPYLKLNRTDPNESLPNTKSSSSQSFKGPKMENNGDEWLALDKLEHVLFCFFISIFVSSIAYLSPFSLLRRWSIWIGSLASIAAGAAKEAGDEIGFWHSAGASAKDAVADLLGVAIAVLVLSVWRWWSRRRSRKIKPDEESEEMV</sequence>
<feature type="transmembrane region" description="Helical" evidence="2">
    <location>
        <begin position="58"/>
        <end position="77"/>
    </location>
</feature>
<evidence type="ECO:0000313" key="4">
    <source>
        <dbReference type="Proteomes" id="UP001420932"/>
    </source>
</evidence>
<feature type="region of interest" description="Disordered" evidence="1">
    <location>
        <begin position="19"/>
        <end position="42"/>
    </location>
</feature>
<keyword evidence="2" id="KW-1133">Transmembrane helix</keyword>
<evidence type="ECO:0000313" key="3">
    <source>
        <dbReference type="EMBL" id="KAK9098290.1"/>
    </source>
</evidence>
<protein>
    <recommendedName>
        <fullName evidence="5">Transmembrane protein</fullName>
    </recommendedName>
</protein>
<proteinExistence type="predicted"/>
<keyword evidence="4" id="KW-1185">Reference proteome</keyword>
<feature type="transmembrane region" description="Helical" evidence="2">
    <location>
        <begin position="119"/>
        <end position="139"/>
    </location>
</feature>
<dbReference type="PANTHER" id="PTHR35462">
    <property type="match status" value="1"/>
</dbReference>
<organism evidence="3 4">
    <name type="scientific">Stephania yunnanensis</name>
    <dbReference type="NCBI Taxonomy" id="152371"/>
    <lineage>
        <taxon>Eukaryota</taxon>
        <taxon>Viridiplantae</taxon>
        <taxon>Streptophyta</taxon>
        <taxon>Embryophyta</taxon>
        <taxon>Tracheophyta</taxon>
        <taxon>Spermatophyta</taxon>
        <taxon>Magnoliopsida</taxon>
        <taxon>Ranunculales</taxon>
        <taxon>Menispermaceae</taxon>
        <taxon>Menispermoideae</taxon>
        <taxon>Cissampelideae</taxon>
        <taxon>Stephania</taxon>
    </lineage>
</organism>
<dbReference type="AlphaFoldDB" id="A0AAP0ERG7"/>
<comment type="caution">
    <text evidence="3">The sequence shown here is derived from an EMBL/GenBank/DDBJ whole genome shotgun (WGS) entry which is preliminary data.</text>
</comment>
<dbReference type="PANTHER" id="PTHR35462:SF2">
    <property type="entry name" value="TRANSMEMBRANE PROTEIN"/>
    <property type="match status" value="1"/>
</dbReference>
<keyword evidence="2" id="KW-0472">Membrane</keyword>
<gene>
    <name evidence="3" type="ORF">Syun_025335</name>
</gene>
<keyword evidence="2" id="KW-0812">Transmembrane</keyword>
<dbReference type="EMBL" id="JBBNAF010000011">
    <property type="protein sequence ID" value="KAK9098290.1"/>
    <property type="molecule type" value="Genomic_DNA"/>
</dbReference>
<dbReference type="Proteomes" id="UP001420932">
    <property type="component" value="Unassembled WGS sequence"/>
</dbReference>
<evidence type="ECO:0000256" key="2">
    <source>
        <dbReference type="SAM" id="Phobius"/>
    </source>
</evidence>
<evidence type="ECO:0000256" key="1">
    <source>
        <dbReference type="SAM" id="MobiDB-lite"/>
    </source>
</evidence>
<evidence type="ECO:0008006" key="5">
    <source>
        <dbReference type="Google" id="ProtNLM"/>
    </source>
</evidence>
<accession>A0AAP0ERG7</accession>
<feature type="compositionally biased region" description="Polar residues" evidence="1">
    <location>
        <begin position="24"/>
        <end position="38"/>
    </location>
</feature>
<reference evidence="3 4" key="1">
    <citation type="submission" date="2024-01" db="EMBL/GenBank/DDBJ databases">
        <title>Genome assemblies of Stephania.</title>
        <authorList>
            <person name="Yang L."/>
        </authorList>
    </citation>
    <scope>NUCLEOTIDE SEQUENCE [LARGE SCALE GENOMIC DNA]</scope>
    <source>
        <strain evidence="3">YNDBR</strain>
        <tissue evidence="3">Leaf</tissue>
    </source>
</reference>